<dbReference type="STRING" id="981085.W9RZR8"/>
<name>W9RZR8_9ROSA</name>
<feature type="compositionally biased region" description="Polar residues" evidence="2">
    <location>
        <begin position="90"/>
        <end position="100"/>
    </location>
</feature>
<dbReference type="InterPro" id="IPR008406">
    <property type="entry name" value="DRM/ARP"/>
</dbReference>
<evidence type="ECO:0000256" key="2">
    <source>
        <dbReference type="SAM" id="MobiDB-lite"/>
    </source>
</evidence>
<keyword evidence="4" id="KW-1185">Reference proteome</keyword>
<gene>
    <name evidence="3" type="ORF">L484_005033</name>
</gene>
<dbReference type="OrthoDB" id="2012405at2759"/>
<dbReference type="PANTHER" id="PTHR33565">
    <property type="entry name" value="DORMANCY-ASSOCIATED PROTEIN 1"/>
    <property type="match status" value="1"/>
</dbReference>
<dbReference type="EMBL" id="KE345328">
    <property type="protein sequence ID" value="EXC01333.1"/>
    <property type="molecule type" value="Genomic_DNA"/>
</dbReference>
<evidence type="ECO:0000256" key="1">
    <source>
        <dbReference type="ARBA" id="ARBA00010502"/>
    </source>
</evidence>
<dbReference type="AlphaFoldDB" id="W9RZR8"/>
<proteinExistence type="inferred from homology"/>
<feature type="region of interest" description="Disordered" evidence="2">
    <location>
        <begin position="83"/>
        <end position="135"/>
    </location>
</feature>
<dbReference type="PANTHER" id="PTHR33565:SF20">
    <property type="entry name" value="DORMANCY-ASSOCIATED PROTEIN HOMOLOG 4"/>
    <property type="match status" value="1"/>
</dbReference>
<dbReference type="KEGG" id="mnt:21388517"/>
<dbReference type="eggNOG" id="ENOG502S2D5">
    <property type="taxonomic scope" value="Eukaryota"/>
</dbReference>
<accession>W9RZR8</accession>
<dbReference type="Proteomes" id="UP000030645">
    <property type="component" value="Unassembled WGS sequence"/>
</dbReference>
<evidence type="ECO:0000313" key="4">
    <source>
        <dbReference type="Proteomes" id="UP000030645"/>
    </source>
</evidence>
<reference evidence="4" key="1">
    <citation type="submission" date="2013-01" db="EMBL/GenBank/DDBJ databases">
        <title>Draft Genome Sequence of a Mulberry Tree, Morus notabilis C.K. Schneid.</title>
        <authorList>
            <person name="He N."/>
            <person name="Zhao S."/>
        </authorList>
    </citation>
    <scope>NUCLEOTIDE SEQUENCE</scope>
</reference>
<evidence type="ECO:0000313" key="3">
    <source>
        <dbReference type="EMBL" id="EXC01333.1"/>
    </source>
</evidence>
<protein>
    <submittedName>
        <fullName evidence="3">Uncharacterized protein</fullName>
    </submittedName>
</protein>
<sequence>MGFLHKLWDETLAGPMPDTGLSKLRKYNSFSGTRQAPSPAPATDPPQIAVTADCGHDHQVQVTRSITILRTNPNPLVRSLSVDVAGSEPDSPSSCSTPRTPVTPGTLAENNLKRPWTRTKSVGVSATERGSEQRSPTVYDWIVISALDH</sequence>
<dbReference type="Pfam" id="PF05564">
    <property type="entry name" value="Auxin_repressed"/>
    <property type="match status" value="1"/>
</dbReference>
<organism evidence="3 4">
    <name type="scientific">Morus notabilis</name>
    <dbReference type="NCBI Taxonomy" id="981085"/>
    <lineage>
        <taxon>Eukaryota</taxon>
        <taxon>Viridiplantae</taxon>
        <taxon>Streptophyta</taxon>
        <taxon>Embryophyta</taxon>
        <taxon>Tracheophyta</taxon>
        <taxon>Spermatophyta</taxon>
        <taxon>Magnoliopsida</taxon>
        <taxon>eudicotyledons</taxon>
        <taxon>Gunneridae</taxon>
        <taxon>Pentapetalae</taxon>
        <taxon>rosids</taxon>
        <taxon>fabids</taxon>
        <taxon>Rosales</taxon>
        <taxon>Moraceae</taxon>
        <taxon>Moreae</taxon>
        <taxon>Morus</taxon>
    </lineage>
</organism>
<comment type="similarity">
    <text evidence="1">Belongs to the DRM1/ARP family.</text>
</comment>